<dbReference type="AlphaFoldDB" id="W4V9V3"/>
<accession>W4V9V3</accession>
<organism evidence="1 2">
    <name type="scientific">Acetivibrio straminisolvens JCM 21531</name>
    <dbReference type="NCBI Taxonomy" id="1294263"/>
    <lineage>
        <taxon>Bacteria</taxon>
        <taxon>Bacillati</taxon>
        <taxon>Bacillota</taxon>
        <taxon>Clostridia</taxon>
        <taxon>Eubacteriales</taxon>
        <taxon>Oscillospiraceae</taxon>
        <taxon>Acetivibrio</taxon>
    </lineage>
</organism>
<evidence type="ECO:0000313" key="2">
    <source>
        <dbReference type="Proteomes" id="UP000019109"/>
    </source>
</evidence>
<evidence type="ECO:0000313" key="1">
    <source>
        <dbReference type="EMBL" id="GAE89519.1"/>
    </source>
</evidence>
<proteinExistence type="predicted"/>
<dbReference type="STRING" id="1294263.JCM21531_3056"/>
<reference evidence="1" key="1">
    <citation type="journal article" date="2014" name="Genome Announc.">
        <title>Draft Genome Sequence of Clostridium straminisolvens Strain JCM 21531T, Isolated from a Cellulose-Degrading Bacterial Community.</title>
        <authorList>
            <person name="Yuki M."/>
            <person name="Oshima K."/>
            <person name="Suda W."/>
            <person name="Sakamoto M."/>
            <person name="Kitamura K."/>
            <person name="Iida T."/>
            <person name="Hattori M."/>
            <person name="Ohkuma M."/>
        </authorList>
    </citation>
    <scope>NUCLEOTIDE SEQUENCE [LARGE SCALE GENOMIC DNA]</scope>
    <source>
        <strain evidence="1">JCM 21531</strain>
    </source>
</reference>
<name>W4V9V3_9FIRM</name>
<gene>
    <name evidence="1" type="ORF">JCM21531_3056</name>
</gene>
<comment type="caution">
    <text evidence="1">The sequence shown here is derived from an EMBL/GenBank/DDBJ whole genome shotgun (WGS) entry which is preliminary data.</text>
</comment>
<protein>
    <submittedName>
        <fullName evidence="1">Uncharacterized protein</fullName>
    </submittedName>
</protein>
<sequence length="119" mass="13436">MNIQADYSKYNIDVANAVNQEISKATELFGELTHLKSVRTFPKGYSTSWKGAYVESKKSLWLRNVSQKDSLEKLGAIAKQQHMIGFWSTPSEMHTIRHEIGHAVAATIRQGIHLKALPR</sequence>
<dbReference type="EMBL" id="BAVR01000039">
    <property type="protein sequence ID" value="GAE89519.1"/>
    <property type="molecule type" value="Genomic_DNA"/>
</dbReference>
<dbReference type="RefSeq" id="WP_038289789.1">
    <property type="nucleotide sequence ID" value="NZ_BAVR01000039.1"/>
</dbReference>
<dbReference type="Proteomes" id="UP000019109">
    <property type="component" value="Unassembled WGS sequence"/>
</dbReference>
<keyword evidence="2" id="KW-1185">Reference proteome</keyword>